<comment type="similarity">
    <text evidence="1 8">Belongs to the cytochrome P450 family.</text>
</comment>
<dbReference type="GO" id="GO:0004497">
    <property type="term" value="F:monooxygenase activity"/>
    <property type="evidence" value="ECO:0007669"/>
    <property type="project" value="UniProtKB-KW"/>
</dbReference>
<accession>K9XZ60</accession>
<dbReference type="PANTHER" id="PTHR24286:SF384">
    <property type="entry name" value="P450, PUTATIVE (EUROFUNG)-RELATED"/>
    <property type="match status" value="1"/>
</dbReference>
<dbReference type="InterPro" id="IPR002401">
    <property type="entry name" value="Cyt_P450_E_grp-I"/>
</dbReference>
<evidence type="ECO:0000256" key="5">
    <source>
        <dbReference type="ARBA" id="ARBA00023004"/>
    </source>
</evidence>
<dbReference type="eggNOG" id="COG2124">
    <property type="taxonomic scope" value="Bacteria"/>
</dbReference>
<dbReference type="PRINTS" id="PR00385">
    <property type="entry name" value="P450"/>
</dbReference>
<dbReference type="AlphaFoldDB" id="K9XZ60"/>
<keyword evidence="6 8" id="KW-0503">Monooxygenase</keyword>
<dbReference type="GO" id="GO:0005506">
    <property type="term" value="F:iron ion binding"/>
    <property type="evidence" value="ECO:0007669"/>
    <property type="project" value="InterPro"/>
</dbReference>
<evidence type="ECO:0000313" key="10">
    <source>
        <dbReference type="Proteomes" id="UP000010473"/>
    </source>
</evidence>
<dbReference type="EC" id="1.14.13.93" evidence="9"/>
<dbReference type="PRINTS" id="PR00463">
    <property type="entry name" value="EP450I"/>
</dbReference>
<comment type="cofactor">
    <cofactor evidence="7">
        <name>heme</name>
        <dbReference type="ChEBI" id="CHEBI:30413"/>
    </cofactor>
</comment>
<dbReference type="GO" id="GO:0016125">
    <property type="term" value="P:sterol metabolic process"/>
    <property type="evidence" value="ECO:0007669"/>
    <property type="project" value="TreeGrafter"/>
</dbReference>
<dbReference type="GO" id="GO:0020037">
    <property type="term" value="F:heme binding"/>
    <property type="evidence" value="ECO:0007669"/>
    <property type="project" value="InterPro"/>
</dbReference>
<dbReference type="SUPFAM" id="SSF48264">
    <property type="entry name" value="Cytochrome P450"/>
    <property type="match status" value="1"/>
</dbReference>
<dbReference type="SMR" id="K9XZ60"/>
<dbReference type="RefSeq" id="WP_015194984.1">
    <property type="nucleotide sequence ID" value="NC_019748.1"/>
</dbReference>
<dbReference type="CDD" id="cd11044">
    <property type="entry name" value="CYP120A1_CYP26-like"/>
    <property type="match status" value="1"/>
</dbReference>
<feature type="binding site" description="axial binding residue" evidence="7">
    <location>
        <position position="391"/>
    </location>
    <ligand>
        <name>heme</name>
        <dbReference type="ChEBI" id="CHEBI:30413"/>
    </ligand>
    <ligandPart>
        <name>Fe</name>
        <dbReference type="ChEBI" id="CHEBI:18248"/>
    </ligandPart>
</feature>
<keyword evidence="4 8" id="KW-0560">Oxidoreductase</keyword>
<evidence type="ECO:0000256" key="1">
    <source>
        <dbReference type="ARBA" id="ARBA00010617"/>
    </source>
</evidence>
<dbReference type="PATRIC" id="fig|111780.3.peg.3982"/>
<evidence type="ECO:0000313" key="9">
    <source>
        <dbReference type="EMBL" id="AFZ37324.1"/>
    </source>
</evidence>
<dbReference type="STRING" id="111780.Sta7437_3838"/>
<gene>
    <name evidence="9" type="ordered locus">Sta7437_3838</name>
</gene>
<reference evidence="10" key="1">
    <citation type="journal article" date="2013" name="Proc. Natl. Acad. Sci. U.S.A.">
        <title>Improving the coverage of the cyanobacterial phylum using diversity-driven genome sequencing.</title>
        <authorList>
            <person name="Shih P.M."/>
            <person name="Wu D."/>
            <person name="Latifi A."/>
            <person name="Axen S.D."/>
            <person name="Fewer D.P."/>
            <person name="Talla E."/>
            <person name="Calteau A."/>
            <person name="Cai F."/>
            <person name="Tandeau de Marsac N."/>
            <person name="Rippka R."/>
            <person name="Herdman M."/>
            <person name="Sivonen K."/>
            <person name="Coursin T."/>
            <person name="Laurent T."/>
            <person name="Goodwin L."/>
            <person name="Nolan M."/>
            <person name="Davenport K.W."/>
            <person name="Han C.S."/>
            <person name="Rubin E.M."/>
            <person name="Eisen J.A."/>
            <person name="Woyke T."/>
            <person name="Gugger M."/>
            <person name="Kerfeld C.A."/>
        </authorList>
    </citation>
    <scope>NUCLEOTIDE SEQUENCE [LARGE SCALE GENOMIC DNA]</scope>
    <source>
        <strain evidence="10">ATCC 29371 / PCC 7437</strain>
    </source>
</reference>
<name>K9XZ60_STAC7</name>
<dbReference type="InterPro" id="IPR017972">
    <property type="entry name" value="Cyt_P450_CS"/>
</dbReference>
<dbReference type="PANTHER" id="PTHR24286">
    <property type="entry name" value="CYTOCHROME P450 26"/>
    <property type="match status" value="1"/>
</dbReference>
<dbReference type="InterPro" id="IPR001128">
    <property type="entry name" value="Cyt_P450"/>
</dbReference>
<keyword evidence="5 7" id="KW-0408">Iron</keyword>
<evidence type="ECO:0000256" key="4">
    <source>
        <dbReference type="ARBA" id="ARBA00023002"/>
    </source>
</evidence>
<dbReference type="EMBL" id="CP003653">
    <property type="protein sequence ID" value="AFZ37324.1"/>
    <property type="molecule type" value="Genomic_DNA"/>
</dbReference>
<dbReference type="GO" id="GO:0016705">
    <property type="term" value="F:oxidoreductase activity, acting on paired donors, with incorporation or reduction of molecular oxygen"/>
    <property type="evidence" value="ECO:0007669"/>
    <property type="project" value="InterPro"/>
</dbReference>
<dbReference type="Proteomes" id="UP000010473">
    <property type="component" value="Chromosome"/>
</dbReference>
<dbReference type="Gene3D" id="1.10.630.10">
    <property type="entry name" value="Cytochrome P450"/>
    <property type="match status" value="1"/>
</dbReference>
<dbReference type="HOGENOM" id="CLU_001570_15_6_3"/>
<keyword evidence="3 7" id="KW-0479">Metal-binding</keyword>
<dbReference type="OrthoDB" id="446280at2"/>
<dbReference type="Pfam" id="PF00067">
    <property type="entry name" value="p450"/>
    <property type="match status" value="1"/>
</dbReference>
<dbReference type="InterPro" id="IPR036396">
    <property type="entry name" value="Cyt_P450_sf"/>
</dbReference>
<sequence>MTISQKTKQSLSLPPGNLGLPLLGETISFFTDPNFNQKRLNKYGKLFKTSLFGRPTVVMVGAEANTFLFKNENKYVVATWPKSTKILLGSTSLAVKTGDFHTSRRKLLYQAFQPRALASYIPTMEHITQEYLNKWEKLNTFTWYPELRNYTFDIASSLLVSTDGGSQTPLGEYFEEWCAGLFTLAIPLPWTKFGKALYCRKKLLQYIEDIVVKRQQAKNPGEDALGLLIQAKDEEGNSLSLEELKDQVLLLLFAGHETLTSAIASFCLLTAQHPEVLQRLREEQQQLSLASPLTLENLKQMTYLEQVLKEVMRIIPPVGGGFREVIESFEFQGYQIPQGWNIQYQIAQTHKDQAVYPDCDRFAPDRFSPDKAEDKQASFAYIPFGGGLRECLGKEFARLEMRIFASMLLKNYQWELLPNQSLELLTIPTPHPRDGLKIKFSPLV</sequence>
<keyword evidence="2 7" id="KW-0349">Heme</keyword>
<evidence type="ECO:0000256" key="7">
    <source>
        <dbReference type="PIRSR" id="PIRSR602401-1"/>
    </source>
</evidence>
<dbReference type="KEGG" id="scs:Sta7437_3838"/>
<evidence type="ECO:0000256" key="2">
    <source>
        <dbReference type="ARBA" id="ARBA00022617"/>
    </source>
</evidence>
<evidence type="ECO:0000256" key="3">
    <source>
        <dbReference type="ARBA" id="ARBA00022723"/>
    </source>
</evidence>
<evidence type="ECO:0000256" key="6">
    <source>
        <dbReference type="ARBA" id="ARBA00023033"/>
    </source>
</evidence>
<organism evidence="9 10">
    <name type="scientific">Stanieria cyanosphaera (strain ATCC 29371 / PCC 7437)</name>
    <dbReference type="NCBI Taxonomy" id="111780"/>
    <lineage>
        <taxon>Bacteria</taxon>
        <taxon>Bacillati</taxon>
        <taxon>Cyanobacteriota</taxon>
        <taxon>Cyanophyceae</taxon>
        <taxon>Pleurocapsales</taxon>
        <taxon>Dermocarpellaceae</taxon>
        <taxon>Stanieria</taxon>
    </lineage>
</organism>
<evidence type="ECO:0000256" key="8">
    <source>
        <dbReference type="RuleBase" id="RU000461"/>
    </source>
</evidence>
<protein>
    <submittedName>
        <fullName evidence="9">(+)-abscisic acid 8'-hydroxylase</fullName>
        <ecNumber evidence="9">1.14.13.93</ecNumber>
    </submittedName>
</protein>
<proteinExistence type="inferred from homology"/>
<dbReference type="PROSITE" id="PS00086">
    <property type="entry name" value="CYTOCHROME_P450"/>
    <property type="match status" value="1"/>
</dbReference>
<keyword evidence="10" id="KW-1185">Reference proteome</keyword>